<proteinExistence type="inferred from homology"/>
<evidence type="ECO:0008006" key="4">
    <source>
        <dbReference type="Google" id="ProtNLM"/>
    </source>
</evidence>
<dbReference type="Gene3D" id="2.40.160.200">
    <property type="entry name" value="LURP1-related"/>
    <property type="match status" value="1"/>
</dbReference>
<dbReference type="InterPro" id="IPR025659">
    <property type="entry name" value="Tubby-like_C"/>
</dbReference>
<dbReference type="AlphaFoldDB" id="A0A0L0W8I3"/>
<evidence type="ECO:0000313" key="3">
    <source>
        <dbReference type="Proteomes" id="UP000037267"/>
    </source>
</evidence>
<comment type="similarity">
    <text evidence="1">Belongs to the LOR family.</text>
</comment>
<accession>A0A0L0W8I3</accession>
<evidence type="ECO:0000256" key="1">
    <source>
        <dbReference type="ARBA" id="ARBA00005437"/>
    </source>
</evidence>
<dbReference type="RefSeq" id="WP_050355888.1">
    <property type="nucleotide sequence ID" value="NZ_LGSS01000012.1"/>
</dbReference>
<comment type="caution">
    <text evidence="2">The sequence shown here is derived from an EMBL/GenBank/DDBJ whole genome shotgun (WGS) entry which is preliminary data.</text>
</comment>
<dbReference type="STRING" id="1503.CLPU_12c00300"/>
<dbReference type="Pfam" id="PF04525">
    <property type="entry name" value="LOR"/>
    <property type="match status" value="1"/>
</dbReference>
<dbReference type="SUPFAM" id="SSF54518">
    <property type="entry name" value="Tubby C-terminal domain-like"/>
    <property type="match status" value="1"/>
</dbReference>
<gene>
    <name evidence="2" type="ORF">CLPU_12c00300</name>
</gene>
<organism evidence="2 3">
    <name type="scientific">Gottschalkia purinilytica</name>
    <name type="common">Clostridium purinilyticum</name>
    <dbReference type="NCBI Taxonomy" id="1503"/>
    <lineage>
        <taxon>Bacteria</taxon>
        <taxon>Bacillati</taxon>
        <taxon>Bacillota</taxon>
        <taxon>Tissierellia</taxon>
        <taxon>Tissierellales</taxon>
        <taxon>Gottschalkiaceae</taxon>
        <taxon>Gottschalkia</taxon>
    </lineage>
</organism>
<dbReference type="EMBL" id="LGSS01000012">
    <property type="protein sequence ID" value="KNF07757.1"/>
    <property type="molecule type" value="Genomic_DNA"/>
</dbReference>
<dbReference type="OrthoDB" id="652307at2"/>
<dbReference type="InterPro" id="IPR038595">
    <property type="entry name" value="LOR_sf"/>
</dbReference>
<dbReference type="InterPro" id="IPR007612">
    <property type="entry name" value="LOR"/>
</dbReference>
<protein>
    <recommendedName>
        <fullName evidence="4">Tubby C 2</fullName>
    </recommendedName>
</protein>
<sequence>MRYVIREKIFSLGDNFNIEDEFGNPRFQVIGKVFSLGDKLSVYNMNGDELFYIEQKLLRFLPEYSIYKGQELVAKIKKKLTFFRSEFMIESIYGNFEIHGDIIAYNFYITKNGETIATVNKKLLSLSDSYALDVKDGENDDFIVTLVIVIDQILHDNDGKK</sequence>
<reference evidence="3" key="1">
    <citation type="submission" date="2015-07" db="EMBL/GenBank/DDBJ databases">
        <title>Draft genome sequence of the purine-degrading Gottschalkia purinilyticum DSM 1384 (formerly Clostridium purinilyticum).</title>
        <authorList>
            <person name="Poehlein A."/>
            <person name="Schiel-Bengelsdorf B."/>
            <person name="Bengelsdorf F.R."/>
            <person name="Daniel R."/>
            <person name="Duerre P."/>
        </authorList>
    </citation>
    <scope>NUCLEOTIDE SEQUENCE [LARGE SCALE GENOMIC DNA]</scope>
    <source>
        <strain evidence="3">DSM 1384</strain>
    </source>
</reference>
<keyword evidence="3" id="KW-1185">Reference proteome</keyword>
<dbReference type="Proteomes" id="UP000037267">
    <property type="component" value="Unassembled WGS sequence"/>
</dbReference>
<evidence type="ECO:0000313" key="2">
    <source>
        <dbReference type="EMBL" id="KNF07757.1"/>
    </source>
</evidence>
<name>A0A0L0W8I3_GOTPU</name>